<name>A0A7G1IEC5_MYCKA</name>
<reference evidence="2 3" key="1">
    <citation type="submission" date="2020-07" db="EMBL/GenBank/DDBJ databases">
        <title>Mycobacterium kansasii (former subtype) with zoonotic potential isolated from diseased indoor pet cat, Japan.</title>
        <authorList>
            <person name="Fukano H."/>
            <person name="Terazono T."/>
            <person name="Hoshino Y."/>
        </authorList>
    </citation>
    <scope>NUCLEOTIDE SEQUENCE [LARGE SCALE GENOMIC DNA]</scope>
    <source>
        <strain evidence="2 3">Kuro-I</strain>
    </source>
</reference>
<evidence type="ECO:0000313" key="3">
    <source>
        <dbReference type="Proteomes" id="UP000516380"/>
    </source>
</evidence>
<organism evidence="2 3">
    <name type="scientific">Mycobacterium kansasii</name>
    <dbReference type="NCBI Taxonomy" id="1768"/>
    <lineage>
        <taxon>Bacteria</taxon>
        <taxon>Bacillati</taxon>
        <taxon>Actinomycetota</taxon>
        <taxon>Actinomycetes</taxon>
        <taxon>Mycobacteriales</taxon>
        <taxon>Mycobacteriaceae</taxon>
        <taxon>Mycobacterium</taxon>
    </lineage>
</organism>
<protein>
    <submittedName>
        <fullName evidence="2">Uncharacterized protein</fullName>
    </submittedName>
</protein>
<dbReference type="AlphaFoldDB" id="A0A7G1IEC5"/>
<dbReference type="Proteomes" id="UP000516380">
    <property type="component" value="Chromosome"/>
</dbReference>
<proteinExistence type="predicted"/>
<accession>A0A7G1IEC5</accession>
<dbReference type="EMBL" id="AP023343">
    <property type="protein sequence ID" value="BCI89381.1"/>
    <property type="molecule type" value="Genomic_DNA"/>
</dbReference>
<feature type="region of interest" description="Disordered" evidence="1">
    <location>
        <begin position="112"/>
        <end position="134"/>
    </location>
</feature>
<keyword evidence="3" id="KW-1185">Reference proteome</keyword>
<gene>
    <name evidence="2" type="ORF">NIIDMKKI_45870</name>
</gene>
<evidence type="ECO:0000313" key="2">
    <source>
        <dbReference type="EMBL" id="BCI89381.1"/>
    </source>
</evidence>
<sequence length="134" mass="14589">MPRISKRRNDAELAAAWAEAKPDILGGLLTLAAKVHYRLPDITVPDPPRMADFAYVLAAVDQILGADGLARYRERSKRASADTLDAPFIAELVERRLSFIGLTGAEILAAARPTAPDWKPPKNGLQTPEQSQDS</sequence>
<evidence type="ECO:0000256" key="1">
    <source>
        <dbReference type="SAM" id="MobiDB-lite"/>
    </source>
</evidence>
<feature type="compositionally biased region" description="Polar residues" evidence="1">
    <location>
        <begin position="124"/>
        <end position="134"/>
    </location>
</feature>